<evidence type="ECO:0000313" key="3">
    <source>
        <dbReference type="Proteomes" id="UP000643810"/>
    </source>
</evidence>
<feature type="coiled-coil region" evidence="1">
    <location>
        <begin position="90"/>
        <end position="141"/>
    </location>
</feature>
<protein>
    <submittedName>
        <fullName evidence="2">Uncharacterized protein</fullName>
    </submittedName>
</protein>
<comment type="caution">
    <text evidence="2">The sequence shown here is derived from an EMBL/GenBank/DDBJ whole genome shotgun (WGS) entry which is preliminary data.</text>
</comment>
<gene>
    <name evidence="2" type="ORF">H8R94_01620</name>
</gene>
<name>A0ABR7GD15_9FIRM</name>
<accession>A0ABR7GD15</accession>
<evidence type="ECO:0000256" key="1">
    <source>
        <dbReference type="SAM" id="Coils"/>
    </source>
</evidence>
<dbReference type="Proteomes" id="UP000643810">
    <property type="component" value="Unassembled WGS sequence"/>
</dbReference>
<keyword evidence="3" id="KW-1185">Reference proteome</keyword>
<evidence type="ECO:0000313" key="2">
    <source>
        <dbReference type="EMBL" id="MBC5685324.1"/>
    </source>
</evidence>
<reference evidence="2 3" key="1">
    <citation type="submission" date="2020-08" db="EMBL/GenBank/DDBJ databases">
        <title>Genome public.</title>
        <authorList>
            <person name="Liu C."/>
            <person name="Sun Q."/>
        </authorList>
    </citation>
    <scope>NUCLEOTIDE SEQUENCE [LARGE SCALE GENOMIC DNA]</scope>
    <source>
        <strain evidence="2 3">NSJ-9</strain>
    </source>
</reference>
<proteinExistence type="predicted"/>
<dbReference type="EMBL" id="JACOPG010000001">
    <property type="protein sequence ID" value="MBC5685324.1"/>
    <property type="molecule type" value="Genomic_DNA"/>
</dbReference>
<organism evidence="2 3">
    <name type="scientific">Roseburia lenta</name>
    <dbReference type="NCBI Taxonomy" id="2763061"/>
    <lineage>
        <taxon>Bacteria</taxon>
        <taxon>Bacillati</taxon>
        <taxon>Bacillota</taxon>
        <taxon>Clostridia</taxon>
        <taxon>Lachnospirales</taxon>
        <taxon>Lachnospiraceae</taxon>
        <taxon>Roseburia</taxon>
    </lineage>
</organism>
<keyword evidence="1" id="KW-0175">Coiled coil</keyword>
<dbReference type="RefSeq" id="WP_186853669.1">
    <property type="nucleotide sequence ID" value="NZ_JACOPG010000001.1"/>
</dbReference>
<sequence length="254" mass="29452">MLTKEQALEFSKLILADQPEADVKFQFLSDHTDGGIYWSLLRCFIVGMDVQTVAGYLEKGQPKNKAEIDQWMLDELAARLRDRDQVYQALVDLQEKVSNNSVEHEKYENTLRDLNKAKLDLKNMKQTVTTKDQLIRQLQDKIKNVPTVGTKETAGEKKDKQVNAVEEQKTSVNKHILSLEAFKHDVLLNDTYSDEQKDYLLSLLERGENYSDINALAEPSMSTNDMRRLHELMKRQQTPEKSLVDRIRERLQKL</sequence>